<name>A0A369KCJ6_9BACT</name>
<feature type="domain" description="Zinc finger DksA/TraR C4-type" evidence="6">
    <location>
        <begin position="83"/>
        <end position="117"/>
    </location>
</feature>
<dbReference type="PANTHER" id="PTHR33823">
    <property type="entry name" value="RNA POLYMERASE-BINDING TRANSCRIPTION FACTOR DKSA-RELATED"/>
    <property type="match status" value="1"/>
</dbReference>
<dbReference type="EMBL" id="QQBG01000020">
    <property type="protein sequence ID" value="RDB31322.1"/>
    <property type="molecule type" value="Genomic_DNA"/>
</dbReference>
<evidence type="ECO:0000256" key="4">
    <source>
        <dbReference type="PROSITE-ProRule" id="PRU00510"/>
    </source>
</evidence>
<keyword evidence="2" id="KW-0863">Zinc-finger</keyword>
<dbReference type="InterPro" id="IPR000962">
    <property type="entry name" value="Znf_DskA_TraR"/>
</dbReference>
<reference evidence="7 8" key="1">
    <citation type="submission" date="2018-07" db="EMBL/GenBank/DDBJ databases">
        <title>Comparative genomics of the Candidatus Parilichlamydiaceae reveals evidence of convergent evolution and genome reduction in the phylum Chlamydiae.</title>
        <authorList>
            <person name="Taylor-Brown A."/>
            <person name="Polkinghorne A."/>
        </authorList>
    </citation>
    <scope>NUCLEOTIDE SEQUENCE [LARGE SCALE GENOMIC DNA]</scope>
    <source>
        <strain evidence="7 8">Hat2</strain>
    </source>
</reference>
<protein>
    <submittedName>
        <fullName evidence="7">DnaK Suppressor</fullName>
    </submittedName>
</protein>
<gene>
    <name evidence="7" type="ORF">HAT2_00578</name>
</gene>
<dbReference type="SUPFAM" id="SSF57716">
    <property type="entry name" value="Glucocorticoid receptor-like (DNA-binding domain)"/>
    <property type="match status" value="1"/>
</dbReference>
<dbReference type="GO" id="GO:0008270">
    <property type="term" value="F:zinc ion binding"/>
    <property type="evidence" value="ECO:0007669"/>
    <property type="project" value="UniProtKB-KW"/>
</dbReference>
<dbReference type="SUPFAM" id="SSF109635">
    <property type="entry name" value="DnaK suppressor protein DksA, alpha-hairpin domain"/>
    <property type="match status" value="1"/>
</dbReference>
<dbReference type="RefSeq" id="WP_114544510.1">
    <property type="nucleotide sequence ID" value="NZ_QQBG01000020.1"/>
</dbReference>
<evidence type="ECO:0000256" key="2">
    <source>
        <dbReference type="ARBA" id="ARBA00022771"/>
    </source>
</evidence>
<proteinExistence type="predicted"/>
<dbReference type="PROSITE" id="PS51128">
    <property type="entry name" value="ZF_DKSA_2"/>
    <property type="match status" value="1"/>
</dbReference>
<evidence type="ECO:0000256" key="1">
    <source>
        <dbReference type="ARBA" id="ARBA00022723"/>
    </source>
</evidence>
<keyword evidence="1" id="KW-0479">Metal-binding</keyword>
<dbReference type="Gene3D" id="1.20.120.910">
    <property type="entry name" value="DksA, coiled-coil domain"/>
    <property type="match status" value="1"/>
</dbReference>
<dbReference type="AlphaFoldDB" id="A0A369KCJ6"/>
<evidence type="ECO:0000256" key="5">
    <source>
        <dbReference type="SAM" id="MobiDB-lite"/>
    </source>
</evidence>
<keyword evidence="3" id="KW-0862">Zinc</keyword>
<dbReference type="Proteomes" id="UP000253816">
    <property type="component" value="Unassembled WGS sequence"/>
</dbReference>
<dbReference type="Pfam" id="PF01258">
    <property type="entry name" value="zf-dskA_traR"/>
    <property type="match status" value="1"/>
</dbReference>
<feature type="compositionally biased region" description="Basic and acidic residues" evidence="5">
    <location>
        <begin position="34"/>
        <end position="54"/>
    </location>
</feature>
<evidence type="ECO:0000313" key="8">
    <source>
        <dbReference type="Proteomes" id="UP000253816"/>
    </source>
</evidence>
<accession>A0A369KCJ6</accession>
<evidence type="ECO:0000259" key="6">
    <source>
        <dbReference type="Pfam" id="PF01258"/>
    </source>
</evidence>
<comment type="caution">
    <text evidence="7">The sequence shown here is derived from an EMBL/GenBank/DDBJ whole genome shotgun (WGS) entry which is preliminary data.</text>
</comment>
<organism evidence="7 8">
    <name type="scientific">Candidatus Similichlamydia laticola</name>
    <dbReference type="NCBI Taxonomy" id="2170265"/>
    <lineage>
        <taxon>Bacteria</taxon>
        <taxon>Pseudomonadati</taxon>
        <taxon>Chlamydiota</taxon>
        <taxon>Chlamydiia</taxon>
        <taxon>Parachlamydiales</taxon>
        <taxon>Candidatus Parilichlamydiaceae</taxon>
        <taxon>Candidatus Similichlamydia</taxon>
    </lineage>
</organism>
<dbReference type="OrthoDB" id="9811543at2"/>
<dbReference type="PANTHER" id="PTHR33823:SF4">
    <property type="entry name" value="GENERAL STRESS PROTEIN 16O"/>
    <property type="match status" value="1"/>
</dbReference>
<evidence type="ECO:0000256" key="3">
    <source>
        <dbReference type="ARBA" id="ARBA00022833"/>
    </source>
</evidence>
<sequence length="127" mass="14409">MSLRPEEIEKFKLVLLDMRARLTKILQGSTQEVRVPDETRGYSQHQADEGSHDLDRAISVEMTVKEFALLGRINRALEKIEEGSYGICDISGEPIPFARLEAVPYAVTTVKSQAELEQATEKQQRMF</sequence>
<keyword evidence="8" id="KW-1185">Reference proteome</keyword>
<evidence type="ECO:0000313" key="7">
    <source>
        <dbReference type="EMBL" id="RDB31322.1"/>
    </source>
</evidence>
<feature type="zinc finger region" description="dksA C4-type" evidence="4">
    <location>
        <begin position="88"/>
        <end position="112"/>
    </location>
</feature>
<feature type="region of interest" description="Disordered" evidence="5">
    <location>
        <begin position="33"/>
        <end position="54"/>
    </location>
</feature>
<dbReference type="InterPro" id="IPR037187">
    <property type="entry name" value="DnaK_N"/>
</dbReference>